<dbReference type="SUPFAM" id="SSF56176">
    <property type="entry name" value="FAD-binding/transporter-associated domain-like"/>
    <property type="match status" value="1"/>
</dbReference>
<dbReference type="Gene3D" id="3.40.462.20">
    <property type="match status" value="1"/>
</dbReference>
<sequence>MASWQHALPKLRGALRGPVYTADDPAYGDEVAVFNLAVRHRPAVVVGAADACDVTTAVRFAARHGLNIAVLNTGHGPVVAADEDTLMLNTRRLSSIAIDVERRTARVESGVRFGELVEAAALHGLAPLPGSSPGVGVVGYTLSGGASLAMGRKYGWAADHVSSIDVVTADGQLHCVSPLFKPELFSSLMGGKSNFGVVVAMEFTLFPVRSLYAGALFYSGTHTLEVLQAYRELTASAPDELTTGFALLNFPPMPGLPPFMQGQLTASVRVSYVGDAHAGARLIEPLRLAAPLLADTVASIPYTQFGCISNDPTEPAAAVERFGLLRELTEDTVKAIVDAVGPESGSTINIVDIRHLQGAFSKPAPFPNAVGARDAAYAMFGLTVVPPGQDVAAYREAGSELIAALRPWLHDRSSPSFIGPADASEEGTRRAYDPAVYEQLRWAKAMYDPDNRFRINHNIPPSFTA</sequence>
<dbReference type="InterPro" id="IPR006094">
    <property type="entry name" value="Oxid_FAD_bind_N"/>
</dbReference>
<dbReference type="Proteomes" id="UP000193040">
    <property type="component" value="Unassembled WGS sequence"/>
</dbReference>
<feature type="domain" description="FAD-binding PCMH-type" evidence="6">
    <location>
        <begin position="38"/>
        <end position="208"/>
    </location>
</feature>
<dbReference type="InterPro" id="IPR012951">
    <property type="entry name" value="BBE"/>
</dbReference>
<evidence type="ECO:0000259" key="6">
    <source>
        <dbReference type="PROSITE" id="PS51387"/>
    </source>
</evidence>
<evidence type="ECO:0000256" key="1">
    <source>
        <dbReference type="ARBA" id="ARBA00001974"/>
    </source>
</evidence>
<comment type="cofactor">
    <cofactor evidence="1">
        <name>FAD</name>
        <dbReference type="ChEBI" id="CHEBI:57692"/>
    </cofactor>
</comment>
<keyword evidence="5" id="KW-0560">Oxidoreductase</keyword>
<dbReference type="EMBL" id="MZZM01000005">
    <property type="protein sequence ID" value="ORJ63958.1"/>
    <property type="molecule type" value="Genomic_DNA"/>
</dbReference>
<evidence type="ECO:0000256" key="5">
    <source>
        <dbReference type="ARBA" id="ARBA00023002"/>
    </source>
</evidence>
<name>A0A1X0YFG6_MYCSI</name>
<dbReference type="InterPro" id="IPR016166">
    <property type="entry name" value="FAD-bd_PCMH"/>
</dbReference>
<dbReference type="Pfam" id="PF08031">
    <property type="entry name" value="BBE"/>
    <property type="match status" value="1"/>
</dbReference>
<protein>
    <recommendedName>
        <fullName evidence="6">FAD-binding PCMH-type domain-containing protein</fullName>
    </recommendedName>
</protein>
<keyword evidence="3" id="KW-0285">Flavoprotein</keyword>
<evidence type="ECO:0000313" key="7">
    <source>
        <dbReference type="EMBL" id="ORJ63958.1"/>
    </source>
</evidence>
<keyword evidence="4" id="KW-0274">FAD</keyword>
<dbReference type="PROSITE" id="PS51387">
    <property type="entry name" value="FAD_PCMH"/>
    <property type="match status" value="1"/>
</dbReference>
<evidence type="ECO:0000313" key="8">
    <source>
        <dbReference type="Proteomes" id="UP000193040"/>
    </source>
</evidence>
<dbReference type="AlphaFoldDB" id="A0A1X0YFG6"/>
<dbReference type="InterPro" id="IPR050416">
    <property type="entry name" value="FAD-linked_Oxidoreductase"/>
</dbReference>
<comment type="similarity">
    <text evidence="2">Belongs to the oxygen-dependent FAD-linked oxidoreductase family.</text>
</comment>
<dbReference type="PANTHER" id="PTHR42973:SF39">
    <property type="entry name" value="FAD-BINDING PCMH-TYPE DOMAIN-CONTAINING PROTEIN"/>
    <property type="match status" value="1"/>
</dbReference>
<accession>A0A1X0YFG6</accession>
<comment type="caution">
    <text evidence="7">The sequence shown here is derived from an EMBL/GenBank/DDBJ whole genome shotgun (WGS) entry which is preliminary data.</text>
</comment>
<evidence type="ECO:0000256" key="4">
    <source>
        <dbReference type="ARBA" id="ARBA00022827"/>
    </source>
</evidence>
<dbReference type="InterPro" id="IPR036318">
    <property type="entry name" value="FAD-bd_PCMH-like_sf"/>
</dbReference>
<evidence type="ECO:0000256" key="2">
    <source>
        <dbReference type="ARBA" id="ARBA00005466"/>
    </source>
</evidence>
<dbReference type="GO" id="GO:0016491">
    <property type="term" value="F:oxidoreductase activity"/>
    <property type="evidence" value="ECO:0007669"/>
    <property type="project" value="UniProtKB-KW"/>
</dbReference>
<dbReference type="InterPro" id="IPR016169">
    <property type="entry name" value="FAD-bd_PCMH_sub2"/>
</dbReference>
<proteinExistence type="inferred from homology"/>
<gene>
    <name evidence="7" type="ORF">B5M45_01635</name>
</gene>
<dbReference type="STRING" id="1784.VC42_04120"/>
<dbReference type="Gene3D" id="3.30.465.10">
    <property type="match status" value="1"/>
</dbReference>
<dbReference type="PANTHER" id="PTHR42973">
    <property type="entry name" value="BINDING OXIDOREDUCTASE, PUTATIVE (AFU_ORTHOLOGUE AFUA_1G17690)-RELATED"/>
    <property type="match status" value="1"/>
</dbReference>
<dbReference type="Gene3D" id="3.30.43.10">
    <property type="entry name" value="Uridine Diphospho-n-acetylenolpyruvylglucosamine Reductase, domain 2"/>
    <property type="match status" value="1"/>
</dbReference>
<dbReference type="RefSeq" id="WP_084947231.1">
    <property type="nucleotide sequence ID" value="NZ_MZZM01000005.1"/>
</dbReference>
<organism evidence="7 8">
    <name type="scientific">Mycobacterium simiae</name>
    <name type="common">Mycobacterium habana</name>
    <dbReference type="NCBI Taxonomy" id="1784"/>
    <lineage>
        <taxon>Bacteria</taxon>
        <taxon>Bacillati</taxon>
        <taxon>Actinomycetota</taxon>
        <taxon>Actinomycetes</taxon>
        <taxon>Mycobacteriales</taxon>
        <taxon>Mycobacteriaceae</taxon>
        <taxon>Mycobacterium</taxon>
        <taxon>Mycobacterium simiae complex</taxon>
    </lineage>
</organism>
<evidence type="ECO:0000256" key="3">
    <source>
        <dbReference type="ARBA" id="ARBA00022630"/>
    </source>
</evidence>
<dbReference type="Pfam" id="PF01565">
    <property type="entry name" value="FAD_binding_4"/>
    <property type="match status" value="1"/>
</dbReference>
<keyword evidence="8" id="KW-1185">Reference proteome</keyword>
<dbReference type="InterPro" id="IPR016167">
    <property type="entry name" value="FAD-bd_PCMH_sub1"/>
</dbReference>
<dbReference type="GO" id="GO:0071949">
    <property type="term" value="F:FAD binding"/>
    <property type="evidence" value="ECO:0007669"/>
    <property type="project" value="InterPro"/>
</dbReference>
<reference evidence="7 8" key="1">
    <citation type="submission" date="2017-03" db="EMBL/GenBank/DDBJ databases">
        <title>Genomic insights into Mycobacterium simiae human colonization.</title>
        <authorList>
            <person name="Steffani J.L."/>
            <person name="Brunck M.E."/>
            <person name="Cruz E."/>
            <person name="Montiel R."/>
            <person name="Barona F."/>
        </authorList>
    </citation>
    <scope>NUCLEOTIDE SEQUENCE [LARGE SCALE GENOMIC DNA]</scope>
    <source>
        <strain evidence="7 8">MsiGto</strain>
    </source>
</reference>